<feature type="domain" description="Reverse transcriptase" evidence="1">
    <location>
        <begin position="1"/>
        <end position="100"/>
    </location>
</feature>
<dbReference type="Proteomes" id="UP001145742">
    <property type="component" value="Unassembled WGS sequence"/>
</dbReference>
<evidence type="ECO:0000313" key="2">
    <source>
        <dbReference type="EMBL" id="KAJ7410182.1"/>
    </source>
</evidence>
<accession>A0ABQ9D1V3</accession>
<dbReference type="PROSITE" id="PS50878">
    <property type="entry name" value="RT_POL"/>
    <property type="match status" value="1"/>
</dbReference>
<proteinExistence type="predicted"/>
<organism evidence="2 3">
    <name type="scientific">Willisornis vidua</name>
    <name type="common">Xingu scale-backed antbird</name>
    <dbReference type="NCBI Taxonomy" id="1566151"/>
    <lineage>
        <taxon>Eukaryota</taxon>
        <taxon>Metazoa</taxon>
        <taxon>Chordata</taxon>
        <taxon>Craniata</taxon>
        <taxon>Vertebrata</taxon>
        <taxon>Euteleostomi</taxon>
        <taxon>Archelosauria</taxon>
        <taxon>Archosauria</taxon>
        <taxon>Dinosauria</taxon>
        <taxon>Saurischia</taxon>
        <taxon>Theropoda</taxon>
        <taxon>Coelurosauria</taxon>
        <taxon>Aves</taxon>
        <taxon>Neognathae</taxon>
        <taxon>Neoaves</taxon>
        <taxon>Telluraves</taxon>
        <taxon>Australaves</taxon>
        <taxon>Passeriformes</taxon>
        <taxon>Thamnophilidae</taxon>
        <taxon>Willisornis</taxon>
    </lineage>
</organism>
<evidence type="ECO:0000259" key="1">
    <source>
        <dbReference type="PROSITE" id="PS50878"/>
    </source>
</evidence>
<dbReference type="EMBL" id="WHWB01034424">
    <property type="protein sequence ID" value="KAJ7410182.1"/>
    <property type="molecule type" value="Genomic_DNA"/>
</dbReference>
<dbReference type="PANTHER" id="PTHR33332">
    <property type="entry name" value="REVERSE TRANSCRIPTASE DOMAIN-CONTAINING PROTEIN"/>
    <property type="match status" value="1"/>
</dbReference>
<keyword evidence="3" id="KW-1185">Reference proteome</keyword>
<dbReference type="InterPro" id="IPR000477">
    <property type="entry name" value="RT_dom"/>
</dbReference>
<reference evidence="2" key="1">
    <citation type="submission" date="2019-10" db="EMBL/GenBank/DDBJ databases">
        <authorList>
            <person name="Soares A.E.R."/>
            <person name="Aleixo A."/>
            <person name="Schneider P."/>
            <person name="Miyaki C.Y."/>
            <person name="Schneider M.P."/>
            <person name="Mello C."/>
            <person name="Vasconcelos A.T.R."/>
        </authorList>
    </citation>
    <scope>NUCLEOTIDE SEQUENCE</scope>
    <source>
        <tissue evidence="2">Muscle</tissue>
    </source>
</reference>
<sequence length="100" mass="11330">MNGASNWHLITDGVPKGSVLGPVLFNIFIDDLDEGIECTINKFADNTKLAGSVDLLEGRRALERDLDRLYRWAESNSMRFNKAKCWVLHFGHNSPMEHRG</sequence>
<gene>
    <name evidence="2" type="ORF">WISP_110078</name>
</gene>
<comment type="caution">
    <text evidence="2">The sequence shown here is derived from an EMBL/GenBank/DDBJ whole genome shotgun (WGS) entry which is preliminary data.</text>
</comment>
<name>A0ABQ9D1V3_9PASS</name>
<evidence type="ECO:0000313" key="3">
    <source>
        <dbReference type="Proteomes" id="UP001145742"/>
    </source>
</evidence>
<dbReference type="Pfam" id="PF00078">
    <property type="entry name" value="RVT_1"/>
    <property type="match status" value="1"/>
</dbReference>
<protein>
    <recommendedName>
        <fullName evidence="1">Reverse transcriptase domain-containing protein</fullName>
    </recommendedName>
</protein>